<name>A0ABU4S112_9GAMM</name>
<keyword evidence="2" id="KW-0732">Signal</keyword>
<feature type="compositionally biased region" description="Low complexity" evidence="1">
    <location>
        <begin position="293"/>
        <end position="315"/>
    </location>
</feature>
<evidence type="ECO:0000256" key="1">
    <source>
        <dbReference type="SAM" id="MobiDB-lite"/>
    </source>
</evidence>
<keyword evidence="4" id="KW-1185">Reference proteome</keyword>
<sequence>MRYLSRILIAPVAGTTLLLLSHMGFSQSCPASHPFQCGGACYVDAAQAQAGGCSESSTSSSSGQSSSNSSDNSNNAGNNLTCASDENPSHVVSGRRQQFTQPWCDTVCVTYVGNGTGCLNAAGTFVSNASICSDPANAREAIIDIEYNLGIEIDDQFQAMSGYQGAPPSINPTMTVADAETYFSALIGEQKGVELVSLLNTNGDNIVTRNEASQAKGSDPRQLLNTGFGCGLSTDDIMAYVGLYVGDGAIDKYAGDLDDSVKAAMLEFTRSWQPGVDAQACEYRGGCNGNNPVSSSSSSVSSSSSSSVSSASSSSPGNPNCPASHPLWSQSCAQCFTDAAQAASAGCSQ</sequence>
<evidence type="ECO:0000313" key="3">
    <source>
        <dbReference type="EMBL" id="MDX6850609.1"/>
    </source>
</evidence>
<evidence type="ECO:0000256" key="2">
    <source>
        <dbReference type="SAM" id="SignalP"/>
    </source>
</evidence>
<feature type="chain" id="PRO_5046668387" evidence="2">
    <location>
        <begin position="29"/>
        <end position="349"/>
    </location>
</feature>
<gene>
    <name evidence="3" type="ORF">SCD92_14650</name>
</gene>
<dbReference type="Proteomes" id="UP001273505">
    <property type="component" value="Unassembled WGS sequence"/>
</dbReference>
<organism evidence="3 4">
    <name type="scientific">Gilvimarinus gilvus</name>
    <dbReference type="NCBI Taxonomy" id="3058038"/>
    <lineage>
        <taxon>Bacteria</taxon>
        <taxon>Pseudomonadati</taxon>
        <taxon>Pseudomonadota</taxon>
        <taxon>Gammaproteobacteria</taxon>
        <taxon>Cellvibrionales</taxon>
        <taxon>Cellvibrionaceae</taxon>
        <taxon>Gilvimarinus</taxon>
    </lineage>
</organism>
<proteinExistence type="predicted"/>
<dbReference type="RefSeq" id="WP_302722109.1">
    <property type="nucleotide sequence ID" value="NZ_JAULRU010000430.1"/>
</dbReference>
<feature type="compositionally biased region" description="Low complexity" evidence="1">
    <location>
        <begin position="54"/>
        <end position="79"/>
    </location>
</feature>
<evidence type="ECO:0000313" key="4">
    <source>
        <dbReference type="Proteomes" id="UP001273505"/>
    </source>
</evidence>
<protein>
    <submittedName>
        <fullName evidence="3">Uncharacterized protein</fullName>
    </submittedName>
</protein>
<dbReference type="EMBL" id="JAXAFO010000027">
    <property type="protein sequence ID" value="MDX6850609.1"/>
    <property type="molecule type" value="Genomic_DNA"/>
</dbReference>
<accession>A0ABU4S112</accession>
<reference evidence="3 4" key="1">
    <citation type="submission" date="2023-11" db="EMBL/GenBank/DDBJ databases">
        <title>Gilvimarinus fulvus sp. nov., isolated from the surface of Kelp.</title>
        <authorList>
            <person name="Sun Y.Y."/>
            <person name="Gong Y."/>
            <person name="Du Z.J."/>
        </authorList>
    </citation>
    <scope>NUCLEOTIDE SEQUENCE [LARGE SCALE GENOMIC DNA]</scope>
    <source>
        <strain evidence="3 4">SDUM040013</strain>
    </source>
</reference>
<feature type="signal peptide" evidence="2">
    <location>
        <begin position="1"/>
        <end position="28"/>
    </location>
</feature>
<comment type="caution">
    <text evidence="3">The sequence shown here is derived from an EMBL/GenBank/DDBJ whole genome shotgun (WGS) entry which is preliminary data.</text>
</comment>
<feature type="region of interest" description="Disordered" evidence="1">
    <location>
        <begin position="54"/>
        <end position="81"/>
    </location>
</feature>
<feature type="region of interest" description="Disordered" evidence="1">
    <location>
        <begin position="292"/>
        <end position="322"/>
    </location>
</feature>
<dbReference type="PROSITE" id="PS51257">
    <property type="entry name" value="PROKAR_LIPOPROTEIN"/>
    <property type="match status" value="1"/>
</dbReference>